<dbReference type="Proteomes" id="UP001596175">
    <property type="component" value="Unassembled WGS sequence"/>
</dbReference>
<reference evidence="6" key="1">
    <citation type="journal article" date="2019" name="Int. J. Syst. Evol. Microbiol.">
        <title>The Global Catalogue of Microorganisms (GCM) 10K type strain sequencing project: providing services to taxonomists for standard genome sequencing and annotation.</title>
        <authorList>
            <consortium name="The Broad Institute Genomics Platform"/>
            <consortium name="The Broad Institute Genome Sequencing Center for Infectious Disease"/>
            <person name="Wu L."/>
            <person name="Ma J."/>
        </authorList>
    </citation>
    <scope>NUCLEOTIDE SEQUENCE [LARGE SCALE GENOMIC DNA]</scope>
    <source>
        <strain evidence="6">XZYJ18</strain>
    </source>
</reference>
<keyword evidence="3" id="KW-0804">Transcription</keyword>
<keyword evidence="2" id="KW-0238">DNA-binding</keyword>
<dbReference type="PANTHER" id="PTHR43537">
    <property type="entry name" value="TRANSCRIPTIONAL REGULATOR, GNTR FAMILY"/>
    <property type="match status" value="1"/>
</dbReference>
<dbReference type="Pfam" id="PF00392">
    <property type="entry name" value="GntR"/>
    <property type="match status" value="1"/>
</dbReference>
<feature type="domain" description="HTH gntR-type" evidence="4">
    <location>
        <begin position="18"/>
        <end position="85"/>
    </location>
</feature>
<dbReference type="EMBL" id="JBHSKG010000005">
    <property type="protein sequence ID" value="MFC5138988.1"/>
    <property type="molecule type" value="Genomic_DNA"/>
</dbReference>
<dbReference type="InterPro" id="IPR036388">
    <property type="entry name" value="WH-like_DNA-bd_sf"/>
</dbReference>
<comment type="caution">
    <text evidence="5">The sequence shown here is derived from an EMBL/GenBank/DDBJ whole genome shotgun (WGS) entry which is preliminary data.</text>
</comment>
<keyword evidence="6" id="KW-1185">Reference proteome</keyword>
<dbReference type="SMART" id="SM00895">
    <property type="entry name" value="FCD"/>
    <property type="match status" value="1"/>
</dbReference>
<proteinExistence type="predicted"/>
<dbReference type="RefSeq" id="WP_378021182.1">
    <property type="nucleotide sequence ID" value="NZ_JBHSKG010000005.1"/>
</dbReference>
<sequence>MSEEAVAVAAPPEVKSGRRLALDVHAAVRAMILSGELPPGAPLLQAELARSLRVSRTPMREAFRLLQEEGLIENKPDQRAVVRAIDPGEVDAIYTSRVMVESVAVSLSVRTATPALVERLEQSLARMRRLAADEDIEQWQRAHREFHQLTVEDAPVLHDSLRGLNDRAERFLRLAQLGRPTAWARWDADHETLVEAYRNRDHDLAVRTIAQHLARTAFTAMADIAPCLDASATRAALNLLLAHR</sequence>
<evidence type="ECO:0000256" key="3">
    <source>
        <dbReference type="ARBA" id="ARBA00023163"/>
    </source>
</evidence>
<dbReference type="PROSITE" id="PS50949">
    <property type="entry name" value="HTH_GNTR"/>
    <property type="match status" value="1"/>
</dbReference>
<protein>
    <submittedName>
        <fullName evidence="5">GntR family transcriptional regulator</fullName>
    </submittedName>
</protein>
<dbReference type="Gene3D" id="1.20.120.530">
    <property type="entry name" value="GntR ligand-binding domain-like"/>
    <property type="match status" value="1"/>
</dbReference>
<dbReference type="InterPro" id="IPR008920">
    <property type="entry name" value="TF_FadR/GntR_C"/>
</dbReference>
<dbReference type="SUPFAM" id="SSF46785">
    <property type="entry name" value="Winged helix' DNA-binding domain"/>
    <property type="match status" value="1"/>
</dbReference>
<dbReference type="InterPro" id="IPR011711">
    <property type="entry name" value="GntR_C"/>
</dbReference>
<evidence type="ECO:0000313" key="5">
    <source>
        <dbReference type="EMBL" id="MFC5138988.1"/>
    </source>
</evidence>
<keyword evidence="1" id="KW-0805">Transcription regulation</keyword>
<dbReference type="CDD" id="cd07377">
    <property type="entry name" value="WHTH_GntR"/>
    <property type="match status" value="1"/>
</dbReference>
<evidence type="ECO:0000259" key="4">
    <source>
        <dbReference type="PROSITE" id="PS50949"/>
    </source>
</evidence>
<dbReference type="SMART" id="SM00345">
    <property type="entry name" value="HTH_GNTR"/>
    <property type="match status" value="1"/>
</dbReference>
<accession>A0ABV9ZFV0</accession>
<gene>
    <name evidence="5" type="ORF">ACFPK1_12155</name>
</gene>
<dbReference type="InterPro" id="IPR000524">
    <property type="entry name" value="Tscrpt_reg_HTH_GntR"/>
</dbReference>
<name>A0ABV9ZFV0_9PSEU</name>
<dbReference type="PANTHER" id="PTHR43537:SF24">
    <property type="entry name" value="GLUCONATE OPERON TRANSCRIPTIONAL REPRESSOR"/>
    <property type="match status" value="1"/>
</dbReference>
<dbReference type="SUPFAM" id="SSF48008">
    <property type="entry name" value="GntR ligand-binding domain-like"/>
    <property type="match status" value="1"/>
</dbReference>
<dbReference type="Gene3D" id="1.10.10.10">
    <property type="entry name" value="Winged helix-like DNA-binding domain superfamily/Winged helix DNA-binding domain"/>
    <property type="match status" value="1"/>
</dbReference>
<dbReference type="InterPro" id="IPR036390">
    <property type="entry name" value="WH_DNA-bd_sf"/>
</dbReference>
<evidence type="ECO:0000313" key="6">
    <source>
        <dbReference type="Proteomes" id="UP001596175"/>
    </source>
</evidence>
<dbReference type="Pfam" id="PF07729">
    <property type="entry name" value="FCD"/>
    <property type="match status" value="1"/>
</dbReference>
<evidence type="ECO:0000256" key="1">
    <source>
        <dbReference type="ARBA" id="ARBA00023015"/>
    </source>
</evidence>
<evidence type="ECO:0000256" key="2">
    <source>
        <dbReference type="ARBA" id="ARBA00023125"/>
    </source>
</evidence>
<organism evidence="5 6">
    <name type="scientific">Actinomycetospora rhizophila</name>
    <dbReference type="NCBI Taxonomy" id="1416876"/>
    <lineage>
        <taxon>Bacteria</taxon>
        <taxon>Bacillati</taxon>
        <taxon>Actinomycetota</taxon>
        <taxon>Actinomycetes</taxon>
        <taxon>Pseudonocardiales</taxon>
        <taxon>Pseudonocardiaceae</taxon>
        <taxon>Actinomycetospora</taxon>
    </lineage>
</organism>